<accession>A0A4S4ARC7</accession>
<dbReference type="Pfam" id="PF09990">
    <property type="entry name" value="DUF2231"/>
    <property type="match status" value="1"/>
</dbReference>
<sequence length="183" mass="19559">MAPYHHIMAHFPMGLLFVSFFIILARAFSDSERTRGFDRLLPVLLVAGLLGGVGTFLTGLLIWPSDAVVASPMGRNKVLFAIWAMAAWALVAALRIRGGEQVWQGSRRLPLLFFTLVAAFLLAVTGTLGGYLLGSPSDFSLGLKAAGWDVYHTFYAPTWALGVGVAAALVIAVLGVLGARQKS</sequence>
<dbReference type="Proteomes" id="UP000307956">
    <property type="component" value="Unassembled WGS sequence"/>
</dbReference>
<organism evidence="3 4">
    <name type="scientific">Pseudothauera rhizosphaerae</name>
    <dbReference type="NCBI Taxonomy" id="2565932"/>
    <lineage>
        <taxon>Bacteria</taxon>
        <taxon>Pseudomonadati</taxon>
        <taxon>Pseudomonadota</taxon>
        <taxon>Betaproteobacteria</taxon>
        <taxon>Rhodocyclales</taxon>
        <taxon>Zoogloeaceae</taxon>
        <taxon>Pseudothauera</taxon>
    </lineage>
</organism>
<evidence type="ECO:0000259" key="2">
    <source>
        <dbReference type="Pfam" id="PF09990"/>
    </source>
</evidence>
<feature type="transmembrane region" description="Helical" evidence="1">
    <location>
        <begin position="78"/>
        <end position="97"/>
    </location>
</feature>
<dbReference type="InterPro" id="IPR019251">
    <property type="entry name" value="DUF2231_TM"/>
</dbReference>
<feature type="transmembrane region" description="Helical" evidence="1">
    <location>
        <begin position="154"/>
        <end position="177"/>
    </location>
</feature>
<keyword evidence="4" id="KW-1185">Reference proteome</keyword>
<evidence type="ECO:0000313" key="4">
    <source>
        <dbReference type="Proteomes" id="UP000307956"/>
    </source>
</evidence>
<evidence type="ECO:0000313" key="3">
    <source>
        <dbReference type="EMBL" id="THF61026.1"/>
    </source>
</evidence>
<proteinExistence type="predicted"/>
<feature type="transmembrane region" description="Helical" evidence="1">
    <location>
        <begin position="6"/>
        <end position="28"/>
    </location>
</feature>
<keyword evidence="1" id="KW-0812">Transmembrane</keyword>
<evidence type="ECO:0000256" key="1">
    <source>
        <dbReference type="SAM" id="Phobius"/>
    </source>
</evidence>
<keyword evidence="1" id="KW-1133">Transmembrane helix</keyword>
<keyword evidence="1" id="KW-0472">Membrane</keyword>
<protein>
    <submittedName>
        <fullName evidence="3">Heme ABC transporter permease</fullName>
    </submittedName>
</protein>
<name>A0A4S4ARC7_9RHOO</name>
<feature type="transmembrane region" description="Helical" evidence="1">
    <location>
        <begin position="109"/>
        <end position="134"/>
    </location>
</feature>
<dbReference type="AlphaFoldDB" id="A0A4S4ARC7"/>
<dbReference type="RefSeq" id="WP_136385300.1">
    <property type="nucleotide sequence ID" value="NZ_SSOD01000008.1"/>
</dbReference>
<feature type="domain" description="DUF2231" evidence="2">
    <location>
        <begin position="3"/>
        <end position="132"/>
    </location>
</feature>
<gene>
    <name evidence="3" type="ORF">E6O51_12445</name>
</gene>
<reference evidence="3 4" key="1">
    <citation type="submission" date="2019-04" db="EMBL/GenBank/DDBJ databases">
        <title>Azoarcus rhizosphaerae sp. nov. isolated from rhizosphere of Ficus religiosa.</title>
        <authorList>
            <person name="Lin S.-Y."/>
            <person name="Hameed A."/>
            <person name="Hsu Y.-H."/>
            <person name="Young C.-C."/>
        </authorList>
    </citation>
    <scope>NUCLEOTIDE SEQUENCE [LARGE SCALE GENOMIC DNA]</scope>
    <source>
        <strain evidence="3 4">CC-YHH848</strain>
    </source>
</reference>
<comment type="caution">
    <text evidence="3">The sequence shown here is derived from an EMBL/GenBank/DDBJ whole genome shotgun (WGS) entry which is preliminary data.</text>
</comment>
<dbReference type="EMBL" id="SSOD01000008">
    <property type="protein sequence ID" value="THF61026.1"/>
    <property type="molecule type" value="Genomic_DNA"/>
</dbReference>
<feature type="transmembrane region" description="Helical" evidence="1">
    <location>
        <begin position="40"/>
        <end position="63"/>
    </location>
</feature>
<dbReference type="OrthoDB" id="7859235at2"/>